<feature type="region of interest" description="Disordered" evidence="2">
    <location>
        <begin position="14"/>
        <end position="33"/>
    </location>
</feature>
<evidence type="ECO:0000256" key="2">
    <source>
        <dbReference type="SAM" id="MobiDB-lite"/>
    </source>
</evidence>
<dbReference type="GO" id="GO:0003677">
    <property type="term" value="F:DNA binding"/>
    <property type="evidence" value="ECO:0007669"/>
    <property type="project" value="InterPro"/>
</dbReference>
<dbReference type="GO" id="GO:0003700">
    <property type="term" value="F:DNA-binding transcription factor activity"/>
    <property type="evidence" value="ECO:0007669"/>
    <property type="project" value="InterPro"/>
</dbReference>
<dbReference type="PANTHER" id="PTHR46910:SF25">
    <property type="entry name" value="ABC-TRANSPORTER-REGULATING TRANSCRIPTION FACTOR"/>
    <property type="match status" value="1"/>
</dbReference>
<organism evidence="4 5">
    <name type="scientific">Exophiala bonariae</name>
    <dbReference type="NCBI Taxonomy" id="1690606"/>
    <lineage>
        <taxon>Eukaryota</taxon>
        <taxon>Fungi</taxon>
        <taxon>Dikarya</taxon>
        <taxon>Ascomycota</taxon>
        <taxon>Pezizomycotina</taxon>
        <taxon>Eurotiomycetes</taxon>
        <taxon>Chaetothyriomycetidae</taxon>
        <taxon>Chaetothyriales</taxon>
        <taxon>Herpotrichiellaceae</taxon>
        <taxon>Exophiala</taxon>
    </lineage>
</organism>
<reference evidence="4 5" key="1">
    <citation type="submission" date="2023-08" db="EMBL/GenBank/DDBJ databases">
        <title>Black Yeasts Isolated from many extreme environments.</title>
        <authorList>
            <person name="Coleine C."/>
            <person name="Stajich J.E."/>
            <person name="Selbmann L."/>
        </authorList>
    </citation>
    <scope>NUCLEOTIDE SEQUENCE [LARGE SCALE GENOMIC DNA]</scope>
    <source>
        <strain evidence="4 5">CCFEE 5792</strain>
    </source>
</reference>
<dbReference type="SMART" id="SM00906">
    <property type="entry name" value="Fungal_trans"/>
    <property type="match status" value="1"/>
</dbReference>
<accession>A0AAV9NDM3</accession>
<name>A0AAV9NDM3_9EURO</name>
<keyword evidence="1" id="KW-0539">Nucleus</keyword>
<evidence type="ECO:0000256" key="1">
    <source>
        <dbReference type="ARBA" id="ARBA00023242"/>
    </source>
</evidence>
<evidence type="ECO:0000313" key="5">
    <source>
        <dbReference type="Proteomes" id="UP001358417"/>
    </source>
</evidence>
<gene>
    <name evidence="4" type="ORF">LTR84_013077</name>
</gene>
<keyword evidence="5" id="KW-1185">Reference proteome</keyword>
<dbReference type="EMBL" id="JAVRRD010000009">
    <property type="protein sequence ID" value="KAK5055327.1"/>
    <property type="molecule type" value="Genomic_DNA"/>
</dbReference>
<sequence>MPCSNCSKRRTSCHFSQNKRRTRAPDEEGSGEIPSSAWLLENLPTNAPLASGLEIQISLENPEQSHEQPAWLNSISEVAKTPALARPYSGRIYMDEMLECEDVHGKEFHASLIPKSEKQNVSSSSLSLFSDSDIRSISEKLRNARFGELIESFSDSINKRLNRKANKSYPKVTFKKKSQKVTLSSEQRAEHVRCYFDHVHPLFPFLVRKDFEQQILEHGNQDLLEQDTPFYVLYHAIQATGSQYCGQGAFEPGIGKAWALFQTALDRLDELLGSRPCLESVQALLAMFVFSMTHCGGQIAETLLSEAARMAQFVRLNKGSSTLTAGAHQRTFWVVYSLEKLSCFCQGRTSSIPDDDIGCHIPHIPEAIFAEFNWFLSSVRLGRLVSKAQSALFSVSATMKLNDEYQQDLVTTRGELEAWRQSLPMNFRPGERFARAHFSSSTSVMAALRTHLVYHNFVMVLCRLTLQVVELSSGRSLLDTRQEFMNSARRVIELTGHIEVEPYAPSLLLTVIPLSAFLSLFHLVIDNPKHAETRDNLTFLDVAAGYFRRLEYATKQEFPFSIFPKLVSVAQEFVQKLPLAAATASAMEVETLPISEDEVGMGAGVELQTISGSGISVSPEVSFQAQNVFGEALYGMNGNIQLDQQSLSAEQVGYRGDGTSFTDNEVVDFFGNLLDGTCSSLYGTEFGWQ</sequence>
<evidence type="ECO:0000259" key="3">
    <source>
        <dbReference type="SMART" id="SM00906"/>
    </source>
</evidence>
<comment type="caution">
    <text evidence="4">The sequence shown here is derived from an EMBL/GenBank/DDBJ whole genome shotgun (WGS) entry which is preliminary data.</text>
</comment>
<dbReference type="InterPro" id="IPR050987">
    <property type="entry name" value="AtrR-like"/>
</dbReference>
<dbReference type="CDD" id="cd12148">
    <property type="entry name" value="fungal_TF_MHR"/>
    <property type="match status" value="1"/>
</dbReference>
<dbReference type="PANTHER" id="PTHR46910">
    <property type="entry name" value="TRANSCRIPTION FACTOR PDR1"/>
    <property type="match status" value="1"/>
</dbReference>
<dbReference type="GO" id="GO:0006351">
    <property type="term" value="P:DNA-templated transcription"/>
    <property type="evidence" value="ECO:0007669"/>
    <property type="project" value="InterPro"/>
</dbReference>
<dbReference type="Proteomes" id="UP001358417">
    <property type="component" value="Unassembled WGS sequence"/>
</dbReference>
<dbReference type="RefSeq" id="XP_064707758.1">
    <property type="nucleotide sequence ID" value="XM_064856582.1"/>
</dbReference>
<dbReference type="InterPro" id="IPR007219">
    <property type="entry name" value="XnlR_reg_dom"/>
</dbReference>
<protein>
    <recommendedName>
        <fullName evidence="3">Xylanolytic transcriptional activator regulatory domain-containing protein</fullName>
    </recommendedName>
</protein>
<dbReference type="GeneID" id="89981213"/>
<feature type="domain" description="Xylanolytic transcriptional activator regulatory" evidence="3">
    <location>
        <begin position="300"/>
        <end position="368"/>
    </location>
</feature>
<proteinExistence type="predicted"/>
<dbReference type="Pfam" id="PF04082">
    <property type="entry name" value="Fungal_trans"/>
    <property type="match status" value="1"/>
</dbReference>
<dbReference type="GO" id="GO:0008270">
    <property type="term" value="F:zinc ion binding"/>
    <property type="evidence" value="ECO:0007669"/>
    <property type="project" value="InterPro"/>
</dbReference>
<evidence type="ECO:0000313" key="4">
    <source>
        <dbReference type="EMBL" id="KAK5055327.1"/>
    </source>
</evidence>
<dbReference type="AlphaFoldDB" id="A0AAV9NDM3"/>